<keyword evidence="3" id="KW-1185">Reference proteome</keyword>
<protein>
    <recommendedName>
        <fullName evidence="1">IPT/TIG domain-containing protein</fullName>
    </recommendedName>
</protein>
<sequence>MIVRYSGVTSNYDPVSWNTNITIRGLNLDVGHQPAVKIGDALCRIQRKNSTHLERSWDAVARDLMDLEKEVILRIDGVRVPFQVHLQARSRRHRHCTQEVNLQPKLHCCCEGRPPGQRLQANYCDLCDFPRPGERIPNEGMSTEKKWHGDDMPWYTTKGVLRGSQ</sequence>
<gene>
    <name evidence="2" type="ORF">V5799_009633</name>
</gene>
<organism evidence="2 3">
    <name type="scientific">Amblyomma americanum</name>
    <name type="common">Lone star tick</name>
    <dbReference type="NCBI Taxonomy" id="6943"/>
    <lineage>
        <taxon>Eukaryota</taxon>
        <taxon>Metazoa</taxon>
        <taxon>Ecdysozoa</taxon>
        <taxon>Arthropoda</taxon>
        <taxon>Chelicerata</taxon>
        <taxon>Arachnida</taxon>
        <taxon>Acari</taxon>
        <taxon>Parasitiformes</taxon>
        <taxon>Ixodida</taxon>
        <taxon>Ixodoidea</taxon>
        <taxon>Ixodidae</taxon>
        <taxon>Amblyomminae</taxon>
        <taxon>Amblyomma</taxon>
    </lineage>
</organism>
<reference evidence="2 3" key="1">
    <citation type="journal article" date="2023" name="Arcadia Sci">
        <title>De novo assembly of a long-read Amblyomma americanum tick genome.</title>
        <authorList>
            <person name="Chou S."/>
            <person name="Poskanzer K.E."/>
            <person name="Rollins M."/>
            <person name="Thuy-Boun P.S."/>
        </authorList>
    </citation>
    <scope>NUCLEOTIDE SEQUENCE [LARGE SCALE GENOMIC DNA]</scope>
    <source>
        <strain evidence="2">F_SG_1</strain>
        <tissue evidence="2">Salivary glands</tissue>
    </source>
</reference>
<dbReference type="Proteomes" id="UP001321473">
    <property type="component" value="Unassembled WGS sequence"/>
</dbReference>
<feature type="domain" description="IPT/TIG" evidence="1">
    <location>
        <begin position="14"/>
        <end position="53"/>
    </location>
</feature>
<dbReference type="Pfam" id="PF01833">
    <property type="entry name" value="TIG"/>
    <property type="match status" value="1"/>
</dbReference>
<comment type="caution">
    <text evidence="2">The sequence shown here is derived from an EMBL/GenBank/DDBJ whole genome shotgun (WGS) entry which is preliminary data.</text>
</comment>
<evidence type="ECO:0000313" key="3">
    <source>
        <dbReference type="Proteomes" id="UP001321473"/>
    </source>
</evidence>
<proteinExistence type="predicted"/>
<dbReference type="AlphaFoldDB" id="A0AAQ4FBN4"/>
<evidence type="ECO:0000259" key="1">
    <source>
        <dbReference type="Pfam" id="PF01833"/>
    </source>
</evidence>
<dbReference type="Gene3D" id="2.60.40.10">
    <property type="entry name" value="Immunoglobulins"/>
    <property type="match status" value="1"/>
</dbReference>
<dbReference type="EMBL" id="JARKHS020004944">
    <property type="protein sequence ID" value="KAK8783998.1"/>
    <property type="molecule type" value="Genomic_DNA"/>
</dbReference>
<accession>A0AAQ4FBN4</accession>
<name>A0AAQ4FBN4_AMBAM</name>
<dbReference type="InterPro" id="IPR013783">
    <property type="entry name" value="Ig-like_fold"/>
</dbReference>
<dbReference type="InterPro" id="IPR002909">
    <property type="entry name" value="IPT_dom"/>
</dbReference>
<evidence type="ECO:0000313" key="2">
    <source>
        <dbReference type="EMBL" id="KAK8783998.1"/>
    </source>
</evidence>